<dbReference type="PANTHER" id="PTHR35116:SF13">
    <property type="entry name" value="HELICASE PROTEIN MOM1"/>
    <property type="match status" value="1"/>
</dbReference>
<reference evidence="3" key="1">
    <citation type="journal article" date="2010" name="Nat. Biotechnol.">
        <title>Draft genome sequence of the oilseed species Ricinus communis.</title>
        <authorList>
            <person name="Chan A.P."/>
            <person name="Crabtree J."/>
            <person name="Zhao Q."/>
            <person name="Lorenzi H."/>
            <person name="Orvis J."/>
            <person name="Puiu D."/>
            <person name="Melake-Berhan A."/>
            <person name="Jones K.M."/>
            <person name="Redman J."/>
            <person name="Chen G."/>
            <person name="Cahoon E.B."/>
            <person name="Gedil M."/>
            <person name="Stanke M."/>
            <person name="Haas B.J."/>
            <person name="Wortman J.R."/>
            <person name="Fraser-Liggett C.M."/>
            <person name="Ravel J."/>
            <person name="Rabinowicz P.D."/>
        </authorList>
    </citation>
    <scope>NUCLEOTIDE SEQUENCE [LARGE SCALE GENOMIC DNA]</scope>
    <source>
        <strain evidence="3">cv. Hale</strain>
    </source>
</reference>
<dbReference type="Gene3D" id="6.10.250.1310">
    <property type="match status" value="1"/>
</dbReference>
<protein>
    <submittedName>
        <fullName evidence="2">Uncharacterized protein</fullName>
    </submittedName>
</protein>
<dbReference type="Proteomes" id="UP000008311">
    <property type="component" value="Unassembled WGS sequence"/>
</dbReference>
<feature type="region of interest" description="Disordered" evidence="1">
    <location>
        <begin position="147"/>
        <end position="188"/>
    </location>
</feature>
<dbReference type="EMBL" id="EQ973837">
    <property type="protein sequence ID" value="EEF42933.1"/>
    <property type="molecule type" value="Genomic_DNA"/>
</dbReference>
<sequence length="347" mass="39116">MTLQIPPRHIGLPRLSLTGVLLVSVGRQSLDNNGKIIDFVVGLSKDPRSTFDRAVMVDEHMHRSSRAVYIQNQSMGVDRANASEVRQDTISVAPVCTELPLELAETSSCVLQPYINAVHKKSIPFHQSPIPIVSLPLSAQEVQFSRQPMPENPLGLTNPSIEDLPLPQSRSVQMGGHDSLSQEPSSRANVQDYRSMVNDVGSVESTLLANHVMPEIHHLAWSDPLHIEMERIRKDDEQDCEMHEQIILHIKSERDREIEEVHKKYDMLLLDAERALLHKRKDHGTKFEKVYASKFLAEPLMLKQSNLNAAETADSRAAPASNLTNQLVQLFNQNPSQRSIMRLEQYP</sequence>
<evidence type="ECO:0000313" key="3">
    <source>
        <dbReference type="Proteomes" id="UP000008311"/>
    </source>
</evidence>
<dbReference type="AlphaFoldDB" id="B9S0K0"/>
<feature type="compositionally biased region" description="Polar residues" evidence="1">
    <location>
        <begin position="179"/>
        <end position="188"/>
    </location>
</feature>
<evidence type="ECO:0000313" key="2">
    <source>
        <dbReference type="EMBL" id="EEF42933.1"/>
    </source>
</evidence>
<dbReference type="PANTHER" id="PTHR35116">
    <property type="entry name" value="HELICASE PROTEIN MOM1"/>
    <property type="match status" value="1"/>
</dbReference>
<accession>B9S0K0</accession>
<dbReference type="InterPro" id="IPR039322">
    <property type="entry name" value="MOM1"/>
</dbReference>
<keyword evidence="3" id="KW-1185">Reference proteome</keyword>
<name>B9S0K0_RICCO</name>
<organism evidence="2 3">
    <name type="scientific">Ricinus communis</name>
    <name type="common">Castor bean</name>
    <dbReference type="NCBI Taxonomy" id="3988"/>
    <lineage>
        <taxon>Eukaryota</taxon>
        <taxon>Viridiplantae</taxon>
        <taxon>Streptophyta</taxon>
        <taxon>Embryophyta</taxon>
        <taxon>Tracheophyta</taxon>
        <taxon>Spermatophyta</taxon>
        <taxon>Magnoliopsida</taxon>
        <taxon>eudicotyledons</taxon>
        <taxon>Gunneridae</taxon>
        <taxon>Pentapetalae</taxon>
        <taxon>rosids</taxon>
        <taxon>fabids</taxon>
        <taxon>Malpighiales</taxon>
        <taxon>Euphorbiaceae</taxon>
        <taxon>Acalyphoideae</taxon>
        <taxon>Acalypheae</taxon>
        <taxon>Ricinus</taxon>
    </lineage>
</organism>
<dbReference type="GO" id="GO:0031507">
    <property type="term" value="P:heterochromatin formation"/>
    <property type="evidence" value="ECO:0007669"/>
    <property type="project" value="InterPro"/>
</dbReference>
<proteinExistence type="predicted"/>
<gene>
    <name evidence="2" type="ORF">RCOM_1355460</name>
</gene>
<dbReference type="STRING" id="3988.B9S0K0"/>
<evidence type="ECO:0000256" key="1">
    <source>
        <dbReference type="SAM" id="MobiDB-lite"/>
    </source>
</evidence>
<dbReference type="InParanoid" id="B9S0K0"/>